<dbReference type="Proteomes" id="UP000199064">
    <property type="component" value="Unassembled WGS sequence"/>
</dbReference>
<dbReference type="GO" id="GO:0015935">
    <property type="term" value="C:small ribosomal subunit"/>
    <property type="evidence" value="ECO:0007669"/>
    <property type="project" value="TreeGrafter"/>
</dbReference>
<name>A0A1H4LIU3_9HYPH</name>
<evidence type="ECO:0000256" key="4">
    <source>
        <dbReference type="ARBA" id="ARBA00023014"/>
    </source>
</evidence>
<gene>
    <name evidence="5" type="ORF">SAMN05216452_2837</name>
</gene>
<dbReference type="PANTHER" id="PTHR13184">
    <property type="entry name" value="37S RIBOSOMAL PROTEIN S22"/>
    <property type="match status" value="1"/>
</dbReference>
<dbReference type="GO" id="GO:0051536">
    <property type="term" value="F:iron-sulfur cluster binding"/>
    <property type="evidence" value="ECO:0007669"/>
    <property type="project" value="UniProtKB-KW"/>
</dbReference>
<dbReference type="RefSeq" id="WP_090329218.1">
    <property type="nucleotide sequence ID" value="NZ_FNSL01000001.1"/>
</dbReference>
<keyword evidence="1" id="KW-0479">Metal-binding</keyword>
<dbReference type="Pfam" id="PF09243">
    <property type="entry name" value="Rsm22"/>
    <property type="match status" value="1"/>
</dbReference>
<keyword evidence="5" id="KW-0687">Ribonucleoprotein</keyword>
<dbReference type="PANTHER" id="PTHR13184:SF5">
    <property type="entry name" value="METHYLTRANSFERASE-LIKE PROTEIN 17, MITOCHONDRIAL"/>
    <property type="match status" value="1"/>
</dbReference>
<evidence type="ECO:0000313" key="6">
    <source>
        <dbReference type="Proteomes" id="UP000199064"/>
    </source>
</evidence>
<dbReference type="InterPro" id="IPR052571">
    <property type="entry name" value="Mt_RNA_Methyltransferase"/>
</dbReference>
<evidence type="ECO:0000256" key="1">
    <source>
        <dbReference type="ARBA" id="ARBA00022723"/>
    </source>
</evidence>
<reference evidence="6" key="1">
    <citation type="submission" date="2016-10" db="EMBL/GenBank/DDBJ databases">
        <authorList>
            <person name="Varghese N."/>
            <person name="Submissions S."/>
        </authorList>
    </citation>
    <scope>NUCLEOTIDE SEQUENCE [LARGE SCALE GENOMIC DNA]</scope>
    <source>
        <strain evidence="6">ES.061</strain>
    </source>
</reference>
<dbReference type="InterPro" id="IPR015324">
    <property type="entry name" value="Ribosomal_Rsm22-like"/>
</dbReference>
<keyword evidence="4" id="KW-0411">Iron-sulfur</keyword>
<keyword evidence="5" id="KW-0808">Transferase</keyword>
<dbReference type="GO" id="GO:0006412">
    <property type="term" value="P:translation"/>
    <property type="evidence" value="ECO:0007669"/>
    <property type="project" value="InterPro"/>
</dbReference>
<keyword evidence="2" id="KW-0809">Transit peptide</keyword>
<keyword evidence="5" id="KW-0689">Ribosomal protein</keyword>
<dbReference type="AlphaFoldDB" id="A0A1H4LIU3"/>
<keyword evidence="5" id="KW-0489">Methyltransferase</keyword>
<organism evidence="5 6">
    <name type="scientific">Nitratireductor aquibiodomus</name>
    <dbReference type="NCBI Taxonomy" id="204799"/>
    <lineage>
        <taxon>Bacteria</taxon>
        <taxon>Pseudomonadati</taxon>
        <taxon>Pseudomonadota</taxon>
        <taxon>Alphaproteobacteria</taxon>
        <taxon>Hyphomicrobiales</taxon>
        <taxon>Phyllobacteriaceae</taxon>
        <taxon>Nitratireductor</taxon>
    </lineage>
</organism>
<evidence type="ECO:0000313" key="5">
    <source>
        <dbReference type="EMBL" id="SEB70222.1"/>
    </source>
</evidence>
<keyword evidence="6" id="KW-1185">Reference proteome</keyword>
<dbReference type="SUPFAM" id="SSF53335">
    <property type="entry name" value="S-adenosyl-L-methionine-dependent methyltransferases"/>
    <property type="match status" value="1"/>
</dbReference>
<protein>
    <submittedName>
        <fullName evidence="5">Ribosomal protein RSM22 (Predicted rRNA methylase)</fullName>
    </submittedName>
</protein>
<accession>A0A1H4LIU3</accession>
<dbReference type="EMBL" id="FNSL01000001">
    <property type="protein sequence ID" value="SEB70222.1"/>
    <property type="molecule type" value="Genomic_DNA"/>
</dbReference>
<evidence type="ECO:0000256" key="3">
    <source>
        <dbReference type="ARBA" id="ARBA00023004"/>
    </source>
</evidence>
<evidence type="ECO:0000256" key="2">
    <source>
        <dbReference type="ARBA" id="ARBA00022946"/>
    </source>
</evidence>
<dbReference type="GO" id="GO:0032259">
    <property type="term" value="P:methylation"/>
    <property type="evidence" value="ECO:0007669"/>
    <property type="project" value="UniProtKB-KW"/>
</dbReference>
<keyword evidence="3" id="KW-0408">Iron</keyword>
<proteinExistence type="predicted"/>
<dbReference type="InterPro" id="IPR029063">
    <property type="entry name" value="SAM-dependent_MTases_sf"/>
</dbReference>
<dbReference type="Gene3D" id="3.40.50.150">
    <property type="entry name" value="Vaccinia Virus protein VP39"/>
    <property type="match status" value="1"/>
</dbReference>
<dbReference type="GO" id="GO:0008168">
    <property type="term" value="F:methyltransferase activity"/>
    <property type="evidence" value="ECO:0007669"/>
    <property type="project" value="UniProtKB-KW"/>
</dbReference>
<dbReference type="GO" id="GO:0046872">
    <property type="term" value="F:metal ion binding"/>
    <property type="evidence" value="ECO:0007669"/>
    <property type="project" value="UniProtKB-KW"/>
</dbReference>
<sequence>MELPAPLRQAVDALLVGTPLSEIQDAARRLSKRYRAETRDGSLHVGDALAAKAYLATRLPATYAAIRQCLSETAARREDFAPSRMLDVGAGPGTALWAARAEWPELDTATLVETSATMRETGARLAEALPVEARWHAASVEDGLTDIAPADLVTLCYVLDELAPAVRETLIDRLWALTADTLVIVEPGTPAGWQRILAARDRLIALGGHILAPCPHHAPCPVTAPDWCHFSRRVARSRLHRTAKGGEVPWEDEKFSYLAVSRHKPDERPARVLAPPKTASGMVRLKLCTSDGALDERLVTRREGRTFKAARKADWGDVL</sequence>
<dbReference type="GO" id="GO:0003735">
    <property type="term" value="F:structural constituent of ribosome"/>
    <property type="evidence" value="ECO:0007669"/>
    <property type="project" value="TreeGrafter"/>
</dbReference>